<evidence type="ECO:0000313" key="1">
    <source>
        <dbReference type="EMBL" id="OIQ73675.1"/>
    </source>
</evidence>
<gene>
    <name evidence="1" type="ORF">GALL_446840</name>
</gene>
<protein>
    <recommendedName>
        <fullName evidence="2">Type III restriction enzyme, res subunit</fullName>
    </recommendedName>
</protein>
<name>A0A1J5Q874_9ZZZZ</name>
<dbReference type="EMBL" id="MLJW01002780">
    <property type="protein sequence ID" value="OIQ73675.1"/>
    <property type="molecule type" value="Genomic_DNA"/>
</dbReference>
<organism evidence="1">
    <name type="scientific">mine drainage metagenome</name>
    <dbReference type="NCBI Taxonomy" id="410659"/>
    <lineage>
        <taxon>unclassified sequences</taxon>
        <taxon>metagenomes</taxon>
        <taxon>ecological metagenomes</taxon>
    </lineage>
</organism>
<comment type="caution">
    <text evidence="1">The sequence shown here is derived from an EMBL/GenBank/DDBJ whole genome shotgun (WGS) entry which is preliminary data.</text>
</comment>
<accession>A0A1J5Q874</accession>
<proteinExistence type="predicted"/>
<sequence>MQRTEDALQAIGLEEQDLIELVDELGRRLLPEIERAHAYREDAPHPQSAALRTQARDAACWVVHKLLPELQEVLQAQWANKAREVAAQPLPDALLMPASQPLKSSRKNIYGVMFPDTDGVALAANILPLSAQSVFKNETYVFAQDAQGRPTGDVFSTARLDATYEFNTQELAFARALDRADFVAWWHRNPQGKPYSIALMRSDSRNMFYPDFVVCLQHEPGDEPLIRLVETKHDVKDAKRKARHQSKTYSEVLFLTKDAQRFKIVQDDGSLGEVVDFDDLARLRPWMRDSAPV</sequence>
<evidence type="ECO:0008006" key="2">
    <source>
        <dbReference type="Google" id="ProtNLM"/>
    </source>
</evidence>
<dbReference type="AlphaFoldDB" id="A0A1J5Q874"/>
<reference evidence="1" key="1">
    <citation type="submission" date="2016-10" db="EMBL/GenBank/DDBJ databases">
        <title>Sequence of Gallionella enrichment culture.</title>
        <authorList>
            <person name="Poehlein A."/>
            <person name="Muehling M."/>
            <person name="Daniel R."/>
        </authorList>
    </citation>
    <scope>NUCLEOTIDE SEQUENCE</scope>
</reference>